<accession>A0ABN1QD50</accession>
<evidence type="ECO:0000256" key="1">
    <source>
        <dbReference type="ARBA" id="ARBA00006739"/>
    </source>
</evidence>
<protein>
    <submittedName>
        <fullName evidence="4">Glycosyltransferase family 2 protein</fullName>
    </submittedName>
</protein>
<dbReference type="InterPro" id="IPR029044">
    <property type="entry name" value="Nucleotide-diphossugar_trans"/>
</dbReference>
<dbReference type="InterPro" id="IPR001173">
    <property type="entry name" value="Glyco_trans_2-like"/>
</dbReference>
<dbReference type="Pfam" id="PF00535">
    <property type="entry name" value="Glycos_transf_2"/>
    <property type="match status" value="1"/>
</dbReference>
<feature type="transmembrane region" description="Helical" evidence="2">
    <location>
        <begin position="261"/>
        <end position="286"/>
    </location>
</feature>
<keyword evidence="2" id="KW-1133">Transmembrane helix</keyword>
<sequence length="335" mass="37445">MRLTLVVPCFNEADVIARFHEAVSRELTGTHEPYEIIYVDDGSKDGTLDAVIEIARADPAVRYLSFSRNFGKEAAMLAGLRHAGGDAVILMDADLQHPPELIGRMLELHTKGFDQVIARRTRAGDPATRTLLARTYYWLINRWADVELMDGVGDFRLISRRAVDGLLKLEENNRFSKGLFAWIGFDSIIFEYENVQREGGGRSRWSFRKLFEYGLDGLLSFNNKPLRAAIYVGMLLTTVAVLYAIWVIVVAATQGVEMPGYVTLIAAITGLGGLQMVMLGVIGEYIGRIYYETKQRPHYLVKESNLTPPGVILGGASTATYKLHSHTDEVRLDRD</sequence>
<proteinExistence type="inferred from homology"/>
<evidence type="ECO:0000313" key="5">
    <source>
        <dbReference type="Proteomes" id="UP001500542"/>
    </source>
</evidence>
<dbReference type="EMBL" id="BAAAHK010000007">
    <property type="protein sequence ID" value="GAA0940716.1"/>
    <property type="molecule type" value="Genomic_DNA"/>
</dbReference>
<dbReference type="RefSeq" id="WP_343969611.1">
    <property type="nucleotide sequence ID" value="NZ_BAAAHK010000007.1"/>
</dbReference>
<feature type="transmembrane region" description="Helical" evidence="2">
    <location>
        <begin position="228"/>
        <end position="249"/>
    </location>
</feature>
<dbReference type="Proteomes" id="UP001500542">
    <property type="component" value="Unassembled WGS sequence"/>
</dbReference>
<keyword evidence="2" id="KW-0472">Membrane</keyword>
<comment type="similarity">
    <text evidence="1">Belongs to the glycosyltransferase 2 family.</text>
</comment>
<gene>
    <name evidence="4" type="ORF">GCM10009554_31650</name>
</gene>
<reference evidence="4 5" key="1">
    <citation type="journal article" date="2019" name="Int. J. Syst. Evol. Microbiol.">
        <title>The Global Catalogue of Microorganisms (GCM) 10K type strain sequencing project: providing services to taxonomists for standard genome sequencing and annotation.</title>
        <authorList>
            <consortium name="The Broad Institute Genomics Platform"/>
            <consortium name="The Broad Institute Genome Sequencing Center for Infectious Disease"/>
            <person name="Wu L."/>
            <person name="Ma J."/>
        </authorList>
    </citation>
    <scope>NUCLEOTIDE SEQUENCE [LARGE SCALE GENOMIC DNA]</scope>
    <source>
        <strain evidence="4 5">JCM 10977</strain>
    </source>
</reference>
<dbReference type="PANTHER" id="PTHR48090:SF8">
    <property type="entry name" value="GLYCOSYLTRANSFERASE CSBB-RELATED"/>
    <property type="match status" value="1"/>
</dbReference>
<evidence type="ECO:0000259" key="3">
    <source>
        <dbReference type="Pfam" id="PF00535"/>
    </source>
</evidence>
<keyword evidence="2" id="KW-0812">Transmembrane</keyword>
<dbReference type="Gene3D" id="3.90.550.10">
    <property type="entry name" value="Spore Coat Polysaccharide Biosynthesis Protein SpsA, Chain A"/>
    <property type="match status" value="1"/>
</dbReference>
<name>A0ABN1QD50_9ACTN</name>
<keyword evidence="5" id="KW-1185">Reference proteome</keyword>
<dbReference type="PANTHER" id="PTHR48090">
    <property type="entry name" value="UNDECAPRENYL-PHOSPHATE 4-DEOXY-4-FORMAMIDO-L-ARABINOSE TRANSFERASE-RELATED"/>
    <property type="match status" value="1"/>
</dbReference>
<dbReference type="CDD" id="cd04187">
    <property type="entry name" value="DPM1_like_bac"/>
    <property type="match status" value="1"/>
</dbReference>
<evidence type="ECO:0000313" key="4">
    <source>
        <dbReference type="EMBL" id="GAA0940716.1"/>
    </source>
</evidence>
<organism evidence="4 5">
    <name type="scientific">Kribbella koreensis</name>
    <dbReference type="NCBI Taxonomy" id="57909"/>
    <lineage>
        <taxon>Bacteria</taxon>
        <taxon>Bacillati</taxon>
        <taxon>Actinomycetota</taxon>
        <taxon>Actinomycetes</taxon>
        <taxon>Propionibacteriales</taxon>
        <taxon>Kribbellaceae</taxon>
        <taxon>Kribbella</taxon>
    </lineage>
</organism>
<feature type="domain" description="Glycosyltransferase 2-like" evidence="3">
    <location>
        <begin position="5"/>
        <end position="164"/>
    </location>
</feature>
<dbReference type="InterPro" id="IPR050256">
    <property type="entry name" value="Glycosyltransferase_2"/>
</dbReference>
<dbReference type="SUPFAM" id="SSF53448">
    <property type="entry name" value="Nucleotide-diphospho-sugar transferases"/>
    <property type="match status" value="1"/>
</dbReference>
<comment type="caution">
    <text evidence="4">The sequence shown here is derived from an EMBL/GenBank/DDBJ whole genome shotgun (WGS) entry which is preliminary data.</text>
</comment>
<evidence type="ECO:0000256" key="2">
    <source>
        <dbReference type="SAM" id="Phobius"/>
    </source>
</evidence>